<proteinExistence type="predicted"/>
<dbReference type="EMBL" id="FQ790296">
    <property type="protein sequence ID" value="CCD48689.1"/>
    <property type="molecule type" value="Genomic_DNA"/>
</dbReference>
<reference evidence="3" key="1">
    <citation type="journal article" date="2011" name="PLoS Genet.">
        <title>Genomic analysis of the necrotrophic fungal pathogens Sclerotinia sclerotiorum and Botrytis cinerea.</title>
        <authorList>
            <person name="Amselem J."/>
            <person name="Cuomo C.A."/>
            <person name="van Kan J.A."/>
            <person name="Viaud M."/>
            <person name="Benito E.P."/>
            <person name="Couloux A."/>
            <person name="Coutinho P.M."/>
            <person name="de Vries R.P."/>
            <person name="Dyer P.S."/>
            <person name="Fillinger S."/>
            <person name="Fournier E."/>
            <person name="Gout L."/>
            <person name="Hahn M."/>
            <person name="Kohn L."/>
            <person name="Lapalu N."/>
            <person name="Plummer K.M."/>
            <person name="Pradier J.M."/>
            <person name="Quevillon E."/>
            <person name="Sharon A."/>
            <person name="Simon A."/>
            <person name="ten Have A."/>
            <person name="Tudzynski B."/>
            <person name="Tudzynski P."/>
            <person name="Wincker P."/>
            <person name="Andrew M."/>
            <person name="Anthouard V."/>
            <person name="Beever R.E."/>
            <person name="Beffa R."/>
            <person name="Benoit I."/>
            <person name="Bouzid O."/>
            <person name="Brault B."/>
            <person name="Chen Z."/>
            <person name="Choquer M."/>
            <person name="Collemare J."/>
            <person name="Cotton P."/>
            <person name="Danchin E.G."/>
            <person name="Da Silva C."/>
            <person name="Gautier A."/>
            <person name="Giraud C."/>
            <person name="Giraud T."/>
            <person name="Gonzalez C."/>
            <person name="Grossetete S."/>
            <person name="Guldener U."/>
            <person name="Henrissat B."/>
            <person name="Howlett B.J."/>
            <person name="Kodira C."/>
            <person name="Kretschmer M."/>
            <person name="Lappartient A."/>
            <person name="Leroch M."/>
            <person name="Levis C."/>
            <person name="Mauceli E."/>
            <person name="Neuveglise C."/>
            <person name="Oeser B."/>
            <person name="Pearson M."/>
            <person name="Poulain J."/>
            <person name="Poussereau N."/>
            <person name="Quesneville H."/>
            <person name="Rascle C."/>
            <person name="Schumacher J."/>
            <person name="Segurens B."/>
            <person name="Sexton A."/>
            <person name="Silva E."/>
            <person name="Sirven C."/>
            <person name="Soanes D.M."/>
            <person name="Talbot N.J."/>
            <person name="Templeton M."/>
            <person name="Yandava C."/>
            <person name="Yarden O."/>
            <person name="Zeng Q."/>
            <person name="Rollins J.A."/>
            <person name="Lebrun M.H."/>
            <person name="Dickman M."/>
        </authorList>
    </citation>
    <scope>NUCLEOTIDE SEQUENCE [LARGE SCALE GENOMIC DNA]</scope>
    <source>
        <strain evidence="3">T4</strain>
    </source>
</reference>
<evidence type="ECO:0000256" key="1">
    <source>
        <dbReference type="SAM" id="MobiDB-lite"/>
    </source>
</evidence>
<feature type="compositionally biased region" description="Low complexity" evidence="1">
    <location>
        <begin position="42"/>
        <end position="52"/>
    </location>
</feature>
<feature type="region of interest" description="Disordered" evidence="1">
    <location>
        <begin position="31"/>
        <end position="53"/>
    </location>
</feature>
<dbReference type="AlphaFoldDB" id="G2Y7W1"/>
<accession>G2Y7W1</accession>
<organism evidence="2 3">
    <name type="scientific">Botryotinia fuckeliana (strain T4)</name>
    <name type="common">Noble rot fungus</name>
    <name type="synonym">Botrytis cinerea</name>
    <dbReference type="NCBI Taxonomy" id="999810"/>
    <lineage>
        <taxon>Eukaryota</taxon>
        <taxon>Fungi</taxon>
        <taxon>Dikarya</taxon>
        <taxon>Ascomycota</taxon>
        <taxon>Pezizomycotina</taxon>
        <taxon>Leotiomycetes</taxon>
        <taxon>Helotiales</taxon>
        <taxon>Sclerotiniaceae</taxon>
        <taxon>Botrytis</taxon>
    </lineage>
</organism>
<gene>
    <name evidence="2" type="ORF">BofuT4_P033310.1</name>
</gene>
<protein>
    <submittedName>
        <fullName evidence="2">Uncharacterized protein</fullName>
    </submittedName>
</protein>
<dbReference type="InParanoid" id="G2Y7W1"/>
<dbReference type="HOGENOM" id="CLU_2049349_0_0_1"/>
<evidence type="ECO:0000313" key="2">
    <source>
        <dbReference type="EMBL" id="CCD48689.1"/>
    </source>
</evidence>
<dbReference type="Proteomes" id="UP000008177">
    <property type="component" value="Unplaced contigs"/>
</dbReference>
<sequence>MTDDKIQLPVCCTSKHNRFSSYTQRIERIPTPNLPTNTFNKSSSESKIPSTSLGDSERILSSLTLFVGERDHHPNPILHLCVSCFMFPSHTFADSAYCDDDWSMHLRILSYDPYPGTIRM</sequence>
<evidence type="ECO:0000313" key="3">
    <source>
        <dbReference type="Proteomes" id="UP000008177"/>
    </source>
</evidence>
<name>G2Y7W1_BOTF4</name>